<reference key="1">
    <citation type="submission" date="2010-11" db="EMBL/GenBank/DDBJ databases">
        <title>The complete genome of Paludibacter propionicigenes DSM 17365.</title>
        <authorList>
            <consortium name="US DOE Joint Genome Institute (JGI-PGF)"/>
            <person name="Lucas S."/>
            <person name="Copeland A."/>
            <person name="Lapidus A."/>
            <person name="Bruce D."/>
            <person name="Goodwin L."/>
            <person name="Pitluck S."/>
            <person name="Kyrpides N."/>
            <person name="Mavromatis K."/>
            <person name="Ivanova N."/>
            <person name="Munk A.C."/>
            <person name="Brettin T."/>
            <person name="Detter J.C."/>
            <person name="Han C."/>
            <person name="Tapia R."/>
            <person name="Land M."/>
            <person name="Hauser L."/>
            <person name="Markowitz V."/>
            <person name="Cheng J.-F."/>
            <person name="Hugenholtz P."/>
            <person name="Woyke T."/>
            <person name="Wu D."/>
            <person name="Gronow S."/>
            <person name="Wellnitz S."/>
            <person name="Brambilla E."/>
            <person name="Klenk H.-P."/>
            <person name="Eisen J.A."/>
        </authorList>
    </citation>
    <scope>NUCLEOTIDE SEQUENCE</scope>
    <source>
        <strain>WB4</strain>
    </source>
</reference>
<dbReference type="RefSeq" id="WP_013444903.1">
    <property type="nucleotide sequence ID" value="NC_014734.1"/>
</dbReference>
<feature type="domain" description="MaoC-like" evidence="1">
    <location>
        <begin position="14"/>
        <end position="130"/>
    </location>
</feature>
<name>E4T490_PALPW</name>
<accession>E4T490</accession>
<dbReference type="OrthoDB" id="9801735at2"/>
<reference evidence="2 3" key="2">
    <citation type="journal article" date="2011" name="Stand. Genomic Sci.">
        <title>Complete genome sequence of Paludibacter propionicigenes type strain (WB4).</title>
        <authorList>
            <person name="Gronow S."/>
            <person name="Munk C."/>
            <person name="Lapidus A."/>
            <person name="Nolan M."/>
            <person name="Lucas S."/>
            <person name="Hammon N."/>
            <person name="Deshpande S."/>
            <person name="Cheng J.F."/>
            <person name="Tapia R."/>
            <person name="Han C."/>
            <person name="Goodwin L."/>
            <person name="Pitluck S."/>
            <person name="Liolios K."/>
            <person name="Ivanova N."/>
            <person name="Mavromatis K."/>
            <person name="Mikhailova N."/>
            <person name="Pati A."/>
            <person name="Chen A."/>
            <person name="Palaniappan K."/>
            <person name="Land M."/>
            <person name="Hauser L."/>
            <person name="Chang Y.J."/>
            <person name="Jeffries C.D."/>
            <person name="Brambilla E."/>
            <person name="Rohde M."/>
            <person name="Goker M."/>
            <person name="Detter J.C."/>
            <person name="Woyke T."/>
            <person name="Bristow J."/>
            <person name="Eisen J.A."/>
            <person name="Markowitz V."/>
            <person name="Hugenholtz P."/>
            <person name="Kyrpides N.C."/>
            <person name="Klenk H.P."/>
        </authorList>
    </citation>
    <scope>NUCLEOTIDE SEQUENCE [LARGE SCALE GENOMIC DNA]</scope>
    <source>
        <strain evidence="3">DSM 17365 / JCM 13257 / WB4</strain>
    </source>
</reference>
<dbReference type="InterPro" id="IPR039375">
    <property type="entry name" value="NodN-like"/>
</dbReference>
<dbReference type="HOGENOM" id="CLU_108911_0_0_10"/>
<evidence type="ECO:0000313" key="3">
    <source>
        <dbReference type="Proteomes" id="UP000008718"/>
    </source>
</evidence>
<dbReference type="PANTHER" id="PTHR42993">
    <property type="entry name" value="MAOC-LIKE DEHYDRATASE DOMAIN-CONTAINING PROTEIN"/>
    <property type="match status" value="1"/>
</dbReference>
<dbReference type="Gene3D" id="3.10.129.10">
    <property type="entry name" value="Hotdog Thioesterase"/>
    <property type="match status" value="1"/>
</dbReference>
<dbReference type="CDD" id="cd03450">
    <property type="entry name" value="NodN"/>
    <property type="match status" value="1"/>
</dbReference>
<dbReference type="SUPFAM" id="SSF54637">
    <property type="entry name" value="Thioesterase/thiol ester dehydrase-isomerase"/>
    <property type="match status" value="1"/>
</dbReference>
<keyword evidence="3" id="KW-1185">Reference proteome</keyword>
<dbReference type="EC" id="4.2.1.17" evidence="2"/>
<dbReference type="PANTHER" id="PTHR42993:SF1">
    <property type="entry name" value="MAOC-LIKE DEHYDRATASE DOMAIN-CONTAINING PROTEIN"/>
    <property type="match status" value="1"/>
</dbReference>
<organism evidence="2 3">
    <name type="scientific">Paludibacter propionicigenes (strain DSM 17365 / JCM 13257 / WB4)</name>
    <dbReference type="NCBI Taxonomy" id="694427"/>
    <lineage>
        <taxon>Bacteria</taxon>
        <taxon>Pseudomonadati</taxon>
        <taxon>Bacteroidota</taxon>
        <taxon>Bacteroidia</taxon>
        <taxon>Bacteroidales</taxon>
        <taxon>Paludibacteraceae</taxon>
        <taxon>Paludibacter</taxon>
    </lineage>
</organism>
<dbReference type="Proteomes" id="UP000008718">
    <property type="component" value="Chromosome"/>
</dbReference>
<keyword evidence="2" id="KW-0456">Lyase</keyword>
<dbReference type="InterPro" id="IPR029069">
    <property type="entry name" value="HotDog_dom_sf"/>
</dbReference>
<sequence>MSKIVINSFEELEQYVGKELGVSDYITITQEQINLFADATLDHQWIHVDAERAKTESPYKTTIAHGYLNLSVLPYLWNEVVEVNNSKLTVNYGIENLRFNQPVLVNSEVRVRAKLKAVKNLRGTTKAEIEVAMEINGNKKTALDATIIFLYHFI</sequence>
<evidence type="ECO:0000313" key="2">
    <source>
        <dbReference type="EMBL" id="ADQ79534.1"/>
    </source>
</evidence>
<dbReference type="STRING" id="694427.Palpr_1388"/>
<dbReference type="GO" id="GO:0004300">
    <property type="term" value="F:enoyl-CoA hydratase activity"/>
    <property type="evidence" value="ECO:0007669"/>
    <property type="project" value="UniProtKB-EC"/>
</dbReference>
<dbReference type="eggNOG" id="COG2030">
    <property type="taxonomic scope" value="Bacteria"/>
</dbReference>
<dbReference type="EMBL" id="CP002345">
    <property type="protein sequence ID" value="ADQ79534.1"/>
    <property type="molecule type" value="Genomic_DNA"/>
</dbReference>
<dbReference type="AlphaFoldDB" id="E4T490"/>
<protein>
    <submittedName>
        <fullName evidence="2">Enoyl-CoA hydratase</fullName>
        <ecNumber evidence="2">4.2.1.17</ecNumber>
    </submittedName>
</protein>
<dbReference type="KEGG" id="ppn:Palpr_1388"/>
<evidence type="ECO:0000259" key="1">
    <source>
        <dbReference type="Pfam" id="PF01575"/>
    </source>
</evidence>
<gene>
    <name evidence="2" type="ordered locus">Palpr_1388</name>
</gene>
<dbReference type="InterPro" id="IPR002539">
    <property type="entry name" value="MaoC-like_dom"/>
</dbReference>
<dbReference type="Pfam" id="PF01575">
    <property type="entry name" value="MaoC_dehydratas"/>
    <property type="match status" value="1"/>
</dbReference>
<proteinExistence type="predicted"/>